<gene>
    <name evidence="1" type="ORF">AVEN_157970_1</name>
</gene>
<sequence>MTTSVTNHPLPLAMREFKINQTSIVHSTSSSLLHHTILFLWRRKEKGEFSFLQMNIHLHLLFSPSYPNEYRTAFSHSYRTIVQDQPYVSLRLVFDNYCKSISSINYVAARGIWKSPREVTPGMF</sequence>
<evidence type="ECO:0000313" key="2">
    <source>
        <dbReference type="Proteomes" id="UP000499080"/>
    </source>
</evidence>
<proteinExistence type="predicted"/>
<reference evidence="1 2" key="1">
    <citation type="journal article" date="2019" name="Sci. Rep.">
        <title>Orb-weaving spider Araneus ventricosus genome elucidates the spidroin gene catalogue.</title>
        <authorList>
            <person name="Kono N."/>
            <person name="Nakamura H."/>
            <person name="Ohtoshi R."/>
            <person name="Moran D.A.P."/>
            <person name="Shinohara A."/>
            <person name="Yoshida Y."/>
            <person name="Fujiwara M."/>
            <person name="Mori M."/>
            <person name="Tomita M."/>
            <person name="Arakawa K."/>
        </authorList>
    </citation>
    <scope>NUCLEOTIDE SEQUENCE [LARGE SCALE GENOMIC DNA]</scope>
</reference>
<name>A0A4Y2JVD6_ARAVE</name>
<keyword evidence="2" id="KW-1185">Reference proteome</keyword>
<dbReference type="EMBL" id="BGPR01003957">
    <property type="protein sequence ID" value="GBM94313.1"/>
    <property type="molecule type" value="Genomic_DNA"/>
</dbReference>
<evidence type="ECO:0000313" key="1">
    <source>
        <dbReference type="EMBL" id="GBM94313.1"/>
    </source>
</evidence>
<accession>A0A4Y2JVD6</accession>
<comment type="caution">
    <text evidence="1">The sequence shown here is derived from an EMBL/GenBank/DDBJ whole genome shotgun (WGS) entry which is preliminary data.</text>
</comment>
<organism evidence="1 2">
    <name type="scientific">Araneus ventricosus</name>
    <name type="common">Orbweaver spider</name>
    <name type="synonym">Epeira ventricosa</name>
    <dbReference type="NCBI Taxonomy" id="182803"/>
    <lineage>
        <taxon>Eukaryota</taxon>
        <taxon>Metazoa</taxon>
        <taxon>Ecdysozoa</taxon>
        <taxon>Arthropoda</taxon>
        <taxon>Chelicerata</taxon>
        <taxon>Arachnida</taxon>
        <taxon>Araneae</taxon>
        <taxon>Araneomorphae</taxon>
        <taxon>Entelegynae</taxon>
        <taxon>Araneoidea</taxon>
        <taxon>Araneidae</taxon>
        <taxon>Araneus</taxon>
    </lineage>
</organism>
<protein>
    <submittedName>
        <fullName evidence="1">Uncharacterized protein</fullName>
    </submittedName>
</protein>
<dbReference type="AlphaFoldDB" id="A0A4Y2JVD6"/>
<dbReference type="Proteomes" id="UP000499080">
    <property type="component" value="Unassembled WGS sequence"/>
</dbReference>